<name>W7X9D3_TETTS</name>
<dbReference type="KEGG" id="tet:TTHERM_000372548"/>
<protein>
    <submittedName>
        <fullName evidence="1">Uncharacterized protein</fullName>
    </submittedName>
</protein>
<dbReference type="GeneID" id="24438644"/>
<accession>W7X9D3</accession>
<dbReference type="AlphaFoldDB" id="W7X9D3"/>
<sequence length="68" mass="7802">MYFVLTQIFVKSDDLMAQLQESRQFWLGNVYCLPNNYNSVNSTADKNLTRSCANPYVDPSTKLIIYAS</sequence>
<dbReference type="InParanoid" id="W7X9D3"/>
<dbReference type="RefSeq" id="XP_012651448.1">
    <property type="nucleotide sequence ID" value="XM_012795994.1"/>
</dbReference>
<dbReference type="Proteomes" id="UP000009168">
    <property type="component" value="Unassembled WGS sequence"/>
</dbReference>
<evidence type="ECO:0000313" key="1">
    <source>
        <dbReference type="EMBL" id="EWS76010.1"/>
    </source>
</evidence>
<proteinExistence type="predicted"/>
<organism evidence="1 2">
    <name type="scientific">Tetrahymena thermophila (strain SB210)</name>
    <dbReference type="NCBI Taxonomy" id="312017"/>
    <lineage>
        <taxon>Eukaryota</taxon>
        <taxon>Sar</taxon>
        <taxon>Alveolata</taxon>
        <taxon>Ciliophora</taxon>
        <taxon>Intramacronucleata</taxon>
        <taxon>Oligohymenophorea</taxon>
        <taxon>Hymenostomatida</taxon>
        <taxon>Tetrahymenina</taxon>
        <taxon>Tetrahymenidae</taxon>
        <taxon>Tetrahymena</taxon>
    </lineage>
</organism>
<gene>
    <name evidence="1" type="ORF">TTHERM_000372548</name>
</gene>
<dbReference type="EMBL" id="GG662821">
    <property type="protein sequence ID" value="EWS76010.1"/>
    <property type="molecule type" value="Genomic_DNA"/>
</dbReference>
<evidence type="ECO:0000313" key="2">
    <source>
        <dbReference type="Proteomes" id="UP000009168"/>
    </source>
</evidence>
<keyword evidence="2" id="KW-1185">Reference proteome</keyword>
<reference evidence="2" key="1">
    <citation type="journal article" date="2006" name="PLoS Biol.">
        <title>Macronuclear genome sequence of the ciliate Tetrahymena thermophila, a model eukaryote.</title>
        <authorList>
            <person name="Eisen J.A."/>
            <person name="Coyne R.S."/>
            <person name="Wu M."/>
            <person name="Wu D."/>
            <person name="Thiagarajan M."/>
            <person name="Wortman J.R."/>
            <person name="Badger J.H."/>
            <person name="Ren Q."/>
            <person name="Amedeo P."/>
            <person name="Jones K.M."/>
            <person name="Tallon L.J."/>
            <person name="Delcher A.L."/>
            <person name="Salzberg S.L."/>
            <person name="Silva J.C."/>
            <person name="Haas B.J."/>
            <person name="Majoros W.H."/>
            <person name="Farzad M."/>
            <person name="Carlton J.M."/>
            <person name="Smith R.K. Jr."/>
            <person name="Garg J."/>
            <person name="Pearlman R.E."/>
            <person name="Karrer K.M."/>
            <person name="Sun L."/>
            <person name="Manning G."/>
            <person name="Elde N.C."/>
            <person name="Turkewitz A.P."/>
            <person name="Asai D.J."/>
            <person name="Wilkes D.E."/>
            <person name="Wang Y."/>
            <person name="Cai H."/>
            <person name="Collins K."/>
            <person name="Stewart B.A."/>
            <person name="Lee S.R."/>
            <person name="Wilamowska K."/>
            <person name="Weinberg Z."/>
            <person name="Ruzzo W.L."/>
            <person name="Wloga D."/>
            <person name="Gaertig J."/>
            <person name="Frankel J."/>
            <person name="Tsao C.-C."/>
            <person name="Gorovsky M.A."/>
            <person name="Keeling P.J."/>
            <person name="Waller R.F."/>
            <person name="Patron N.J."/>
            <person name="Cherry J.M."/>
            <person name="Stover N.A."/>
            <person name="Krieger C.J."/>
            <person name="del Toro C."/>
            <person name="Ryder H.F."/>
            <person name="Williamson S.C."/>
            <person name="Barbeau R.A."/>
            <person name="Hamilton E.P."/>
            <person name="Orias E."/>
        </authorList>
    </citation>
    <scope>NUCLEOTIDE SEQUENCE [LARGE SCALE GENOMIC DNA]</scope>
    <source>
        <strain evidence="2">SB210</strain>
    </source>
</reference>